<dbReference type="GO" id="GO:0004106">
    <property type="term" value="F:chorismate mutase activity"/>
    <property type="evidence" value="ECO:0007669"/>
    <property type="project" value="UniProtKB-EC"/>
</dbReference>
<dbReference type="Proteomes" id="UP001152467">
    <property type="component" value="Unassembled WGS sequence"/>
</dbReference>
<dbReference type="SUPFAM" id="SSF56322">
    <property type="entry name" value="ADC synthase"/>
    <property type="match status" value="1"/>
</dbReference>
<dbReference type="InterPro" id="IPR005801">
    <property type="entry name" value="ADC_synthase"/>
</dbReference>
<dbReference type="InterPro" id="IPR019996">
    <property type="entry name" value="Salicylate_synthase"/>
</dbReference>
<accession>A0A9W4QSE6</accession>
<sequence>MNSNSELNYSNNSTQQSVLNQAAALADSNLFADYLVYENQGECWYAGGIQRAITVYANYIEVKIGETVKSISVAPQDLAQALHEQLKQWQGNWQVCGWACFEFAYALHTPELLKHGELDEKEPLLFLCEPELSVTLRDNHYEIKTTNNALQKQAQAILNNVTLASTLNYQPVTVTDDPRYRDAVRKSVIAINNNELEKVILSRKVPLHFTPDLTATWLYGLQNNTPARSFTMQLKNWKATGFSPEIVMALDKHGMLTTQPLAGTRRLEGDMEQDKLIFDELLKDPKETHEHAISVRLSMDEMEQVCTPSTVHVDEFMTRKLRGSVQHLASKVRGQLKPNYNAWHAFTSLFPAVTASGIPKAPAFAQICSHELSNRGLYSGAIFKLNSEGEMDAALVLRSVLSHGDNYWLQAGAGIVKDSTPSREHTETTEKMNSISPWVVAKR</sequence>
<evidence type="ECO:0000313" key="9">
    <source>
        <dbReference type="Proteomes" id="UP001152485"/>
    </source>
</evidence>
<dbReference type="Proteomes" id="UP001152485">
    <property type="component" value="Unassembled WGS sequence"/>
</dbReference>
<organism evidence="6 8">
    <name type="scientific">Pseudoalteromonas holothuriae</name>
    <dbReference type="NCBI Taxonomy" id="2963714"/>
    <lineage>
        <taxon>Bacteria</taxon>
        <taxon>Pseudomonadati</taxon>
        <taxon>Pseudomonadota</taxon>
        <taxon>Gammaproteobacteria</taxon>
        <taxon>Alteromonadales</taxon>
        <taxon>Pseudoalteromonadaceae</taxon>
        <taxon>Pseudoalteromonas</taxon>
    </lineage>
</organism>
<dbReference type="Gene3D" id="3.60.120.10">
    <property type="entry name" value="Anthranilate synthase"/>
    <property type="match status" value="1"/>
</dbReference>
<keyword evidence="6" id="KW-0413">Isomerase</keyword>
<dbReference type="RefSeq" id="WP_261592678.1">
    <property type="nucleotide sequence ID" value="NZ_CAMAPC010000002.1"/>
</dbReference>
<dbReference type="EC" id="5.4.99.5" evidence="6"/>
<dbReference type="GO" id="GO:0008909">
    <property type="term" value="F:isochorismate synthase activity"/>
    <property type="evidence" value="ECO:0007669"/>
    <property type="project" value="InterPro"/>
</dbReference>
<keyword evidence="4" id="KW-0456">Lyase</keyword>
<dbReference type="NCBIfam" id="TIGR03494">
    <property type="entry name" value="salicyl_syn"/>
    <property type="match status" value="1"/>
</dbReference>
<dbReference type="PANTHER" id="PTHR11236">
    <property type="entry name" value="AMINOBENZOATE/ANTHRANILATE SYNTHASE"/>
    <property type="match status" value="1"/>
</dbReference>
<evidence type="ECO:0000313" key="6">
    <source>
        <dbReference type="EMBL" id="CAH9051196.1"/>
    </source>
</evidence>
<keyword evidence="2" id="KW-0479">Metal-binding</keyword>
<dbReference type="PRINTS" id="PR00095">
    <property type="entry name" value="ANTSNTHASEI"/>
</dbReference>
<evidence type="ECO:0000313" key="8">
    <source>
        <dbReference type="Proteomes" id="UP001152467"/>
    </source>
</evidence>
<dbReference type="GO" id="GO:0046872">
    <property type="term" value="F:metal ion binding"/>
    <property type="evidence" value="ECO:0007669"/>
    <property type="project" value="UniProtKB-KW"/>
</dbReference>
<dbReference type="InterPro" id="IPR019999">
    <property type="entry name" value="Anth_synth_I-like"/>
</dbReference>
<evidence type="ECO:0000259" key="5">
    <source>
        <dbReference type="Pfam" id="PF00425"/>
    </source>
</evidence>
<keyword evidence="3" id="KW-0460">Magnesium</keyword>
<gene>
    <name evidence="6" type="primary">mbtI</name>
    <name evidence="6" type="ORF">PSECIP111854_00697</name>
    <name evidence="7" type="ORF">PSECIP111951_01510</name>
</gene>
<dbReference type="AlphaFoldDB" id="A0A9W4QSE6"/>
<evidence type="ECO:0000256" key="1">
    <source>
        <dbReference type="ARBA" id="ARBA00001946"/>
    </source>
</evidence>
<reference evidence="6 9" key="1">
    <citation type="submission" date="2022-07" db="EMBL/GenBank/DDBJ databases">
        <authorList>
            <person name="Criscuolo A."/>
        </authorList>
    </citation>
    <scope>NUCLEOTIDE SEQUENCE</scope>
    <source>
        <strain evidence="9">CIP 111951</strain>
        <strain evidence="6">CIP111854</strain>
        <strain evidence="7">CIP111951</strain>
    </source>
</reference>
<dbReference type="GO" id="GO:0016833">
    <property type="term" value="F:oxo-acid-lyase activity"/>
    <property type="evidence" value="ECO:0007669"/>
    <property type="project" value="InterPro"/>
</dbReference>
<dbReference type="PANTHER" id="PTHR11236:SF48">
    <property type="entry name" value="ISOCHORISMATE SYNTHASE MENF"/>
    <property type="match status" value="1"/>
</dbReference>
<dbReference type="InterPro" id="IPR015890">
    <property type="entry name" value="Chorismate_C"/>
</dbReference>
<keyword evidence="8" id="KW-1185">Reference proteome</keyword>
<dbReference type="Pfam" id="PF00425">
    <property type="entry name" value="Chorismate_bind"/>
    <property type="match status" value="1"/>
</dbReference>
<dbReference type="EMBL" id="CAMAPD010000006">
    <property type="protein sequence ID" value="CAH9056684.1"/>
    <property type="molecule type" value="Genomic_DNA"/>
</dbReference>
<dbReference type="EMBL" id="CAMAPC010000002">
    <property type="protein sequence ID" value="CAH9051196.1"/>
    <property type="molecule type" value="Genomic_DNA"/>
</dbReference>
<protein>
    <submittedName>
        <fullName evidence="6">Salicylate synthase</fullName>
        <ecNumber evidence="6">5.4.99.5</ecNumber>
    </submittedName>
</protein>
<evidence type="ECO:0000313" key="7">
    <source>
        <dbReference type="EMBL" id="CAH9056684.1"/>
    </source>
</evidence>
<comment type="caution">
    <text evidence="6">The sequence shown here is derived from an EMBL/GenBank/DDBJ whole genome shotgun (WGS) entry which is preliminary data.</text>
</comment>
<name>A0A9W4QSE6_9GAMM</name>
<evidence type="ECO:0000256" key="4">
    <source>
        <dbReference type="ARBA" id="ARBA00023239"/>
    </source>
</evidence>
<feature type="domain" description="Chorismate-utilising enzyme C-terminal" evidence="5">
    <location>
        <begin position="178"/>
        <end position="431"/>
    </location>
</feature>
<evidence type="ECO:0000256" key="3">
    <source>
        <dbReference type="ARBA" id="ARBA00022842"/>
    </source>
</evidence>
<comment type="cofactor">
    <cofactor evidence="1">
        <name>Mg(2+)</name>
        <dbReference type="ChEBI" id="CHEBI:18420"/>
    </cofactor>
</comment>
<proteinExistence type="predicted"/>
<evidence type="ECO:0000256" key="2">
    <source>
        <dbReference type="ARBA" id="ARBA00022723"/>
    </source>
</evidence>
<dbReference type="GO" id="GO:0000162">
    <property type="term" value="P:L-tryptophan biosynthetic process"/>
    <property type="evidence" value="ECO:0007669"/>
    <property type="project" value="TreeGrafter"/>
</dbReference>